<sequence length="381" mass="43807">MEYKPEQNKMRISIKLILFASFIVFINACNEKENKFTILGQVSGFPDGTKFYLRNLATDAVFDSTIVENGSFKFEGYLSSPPEQIWLNTTVDKKFVYTNLLIGNDNITVKGDISDFPWNVKIKGSKTQEDFNYSQSLTKENNIKRDSLVKSFMKLPQDKQQEIGAEIWREIGKIDSITQVSRINYIKSHPDTYTSVIELGYLKNQLPKDTIRKIFENYTTQIKESKYAKVVEVFLRENIAKIGDKFHDFEGINQKGEQVKFSNIRGEYTLLDFTAAYCGPCIQAADELIEINSKYSDFLKIVSFTQDPKKDVWLKSLERDKVTWNSIWDGKGRYSETSIKYGIQGIPTFVLINPEGIIIDKWSGYGKGSIIGRLEKYLSKK</sequence>
<organism evidence="7 8">
    <name type="scientific">Zhouia spongiae</name>
    <dbReference type="NCBI Taxonomy" id="2202721"/>
    <lineage>
        <taxon>Bacteria</taxon>
        <taxon>Pseudomonadati</taxon>
        <taxon>Bacteroidota</taxon>
        <taxon>Flavobacteriia</taxon>
        <taxon>Flavobacteriales</taxon>
        <taxon>Flavobacteriaceae</taxon>
        <taxon>Zhouia</taxon>
    </lineage>
</organism>
<dbReference type="InterPro" id="IPR025380">
    <property type="entry name" value="DUF4369"/>
</dbReference>
<dbReference type="Pfam" id="PF14289">
    <property type="entry name" value="DUF4369"/>
    <property type="match status" value="1"/>
</dbReference>
<dbReference type="Gene3D" id="3.40.30.10">
    <property type="entry name" value="Glutaredoxin"/>
    <property type="match status" value="1"/>
</dbReference>
<keyword evidence="5" id="KW-1133">Transmembrane helix</keyword>
<protein>
    <submittedName>
        <fullName evidence="7">AhpC/TSA family protein</fullName>
    </submittedName>
</protein>
<reference evidence="7 8" key="1">
    <citation type="journal article" date="2018" name="Int. J. Syst. Evol. Microbiol.">
        <title>Zhouia spongiae sp. nov., isolated from a marine sponge.</title>
        <authorList>
            <person name="Zhuang L."/>
            <person name="Lin B."/>
            <person name="Qin F."/>
            <person name="Luo L."/>
        </authorList>
    </citation>
    <scope>NUCLEOTIDE SEQUENCE [LARGE SCALE GENOMIC DNA]</scope>
    <source>
        <strain evidence="7 8">HN-Y44</strain>
    </source>
</reference>
<keyword evidence="4" id="KW-0676">Redox-active center</keyword>
<keyword evidence="3" id="KW-1015">Disulfide bond</keyword>
<evidence type="ECO:0000256" key="2">
    <source>
        <dbReference type="ARBA" id="ARBA00022748"/>
    </source>
</evidence>
<name>A0ABY3YS40_9FLAO</name>
<dbReference type="PROSITE" id="PS51352">
    <property type="entry name" value="THIOREDOXIN_2"/>
    <property type="match status" value="1"/>
</dbReference>
<keyword evidence="5" id="KW-0472">Membrane</keyword>
<dbReference type="Proteomes" id="UP000829476">
    <property type="component" value="Chromosome"/>
</dbReference>
<feature type="domain" description="Thioredoxin" evidence="6">
    <location>
        <begin position="240"/>
        <end position="381"/>
    </location>
</feature>
<keyword evidence="2" id="KW-0201">Cytochrome c-type biogenesis</keyword>
<evidence type="ECO:0000259" key="6">
    <source>
        <dbReference type="PROSITE" id="PS51352"/>
    </source>
</evidence>
<evidence type="ECO:0000256" key="1">
    <source>
        <dbReference type="ARBA" id="ARBA00004196"/>
    </source>
</evidence>
<dbReference type="InterPro" id="IPR013766">
    <property type="entry name" value="Thioredoxin_domain"/>
</dbReference>
<keyword evidence="8" id="KW-1185">Reference proteome</keyword>
<dbReference type="PANTHER" id="PTHR42852">
    <property type="entry name" value="THIOL:DISULFIDE INTERCHANGE PROTEIN DSBE"/>
    <property type="match status" value="1"/>
</dbReference>
<dbReference type="Pfam" id="PF00578">
    <property type="entry name" value="AhpC-TSA"/>
    <property type="match status" value="1"/>
</dbReference>
<keyword evidence="5" id="KW-0812">Transmembrane</keyword>
<evidence type="ECO:0000256" key="5">
    <source>
        <dbReference type="SAM" id="Phobius"/>
    </source>
</evidence>
<dbReference type="PANTHER" id="PTHR42852:SF6">
    <property type="entry name" value="THIOL:DISULFIDE INTERCHANGE PROTEIN DSBE"/>
    <property type="match status" value="1"/>
</dbReference>
<evidence type="ECO:0000313" key="8">
    <source>
        <dbReference type="Proteomes" id="UP000829476"/>
    </source>
</evidence>
<dbReference type="EMBL" id="CP094326">
    <property type="protein sequence ID" value="UNZ00330.1"/>
    <property type="molecule type" value="Genomic_DNA"/>
</dbReference>
<proteinExistence type="predicted"/>
<dbReference type="CDD" id="cd02966">
    <property type="entry name" value="TlpA_like_family"/>
    <property type="match status" value="1"/>
</dbReference>
<dbReference type="InterPro" id="IPR050553">
    <property type="entry name" value="Thioredoxin_ResA/DsbE_sf"/>
</dbReference>
<accession>A0ABY3YS40</accession>
<comment type="subcellular location">
    <subcellularLocation>
        <location evidence="1">Cell envelope</location>
    </subcellularLocation>
</comment>
<gene>
    <name evidence="7" type="ORF">MQE36_08320</name>
</gene>
<dbReference type="InterPro" id="IPR000866">
    <property type="entry name" value="AhpC/TSA"/>
</dbReference>
<dbReference type="RefSeq" id="WP_242938697.1">
    <property type="nucleotide sequence ID" value="NZ_CP094326.1"/>
</dbReference>
<evidence type="ECO:0000313" key="7">
    <source>
        <dbReference type="EMBL" id="UNZ00330.1"/>
    </source>
</evidence>
<feature type="transmembrane region" description="Helical" evidence="5">
    <location>
        <begin position="12"/>
        <end position="28"/>
    </location>
</feature>
<evidence type="ECO:0000256" key="4">
    <source>
        <dbReference type="ARBA" id="ARBA00023284"/>
    </source>
</evidence>
<dbReference type="InterPro" id="IPR036249">
    <property type="entry name" value="Thioredoxin-like_sf"/>
</dbReference>
<evidence type="ECO:0000256" key="3">
    <source>
        <dbReference type="ARBA" id="ARBA00023157"/>
    </source>
</evidence>
<dbReference type="SUPFAM" id="SSF52833">
    <property type="entry name" value="Thioredoxin-like"/>
    <property type="match status" value="1"/>
</dbReference>